<feature type="domain" description="Mur ligase C-terminal" evidence="10">
    <location>
        <begin position="246"/>
        <end position="364"/>
    </location>
</feature>
<evidence type="ECO:0000256" key="6">
    <source>
        <dbReference type="ARBA" id="ARBA00022741"/>
    </source>
</evidence>
<dbReference type="GO" id="GO:0005524">
    <property type="term" value="F:ATP binding"/>
    <property type="evidence" value="ECO:0007669"/>
    <property type="project" value="UniProtKB-KW"/>
</dbReference>
<evidence type="ECO:0000256" key="7">
    <source>
        <dbReference type="ARBA" id="ARBA00022840"/>
    </source>
</evidence>
<dbReference type="EC" id="6.3.2.17" evidence="3"/>
<dbReference type="PANTHER" id="PTHR11136">
    <property type="entry name" value="FOLYLPOLYGLUTAMATE SYNTHASE-RELATED"/>
    <property type="match status" value="1"/>
</dbReference>
<accession>A0A381RP40</accession>
<organism evidence="12">
    <name type="scientific">marine metagenome</name>
    <dbReference type="NCBI Taxonomy" id="408172"/>
    <lineage>
        <taxon>unclassified sequences</taxon>
        <taxon>metagenomes</taxon>
        <taxon>ecological metagenomes</taxon>
    </lineage>
</organism>
<evidence type="ECO:0000256" key="4">
    <source>
        <dbReference type="ARBA" id="ARBA00022598"/>
    </source>
</evidence>
<dbReference type="PANTHER" id="PTHR11136:SF0">
    <property type="entry name" value="DIHYDROFOLATE SYNTHETASE-RELATED"/>
    <property type="match status" value="1"/>
</dbReference>
<name>A0A381RP40_9ZZZZ</name>
<dbReference type="Gene3D" id="3.90.190.20">
    <property type="entry name" value="Mur ligase, C-terminal domain"/>
    <property type="match status" value="1"/>
</dbReference>
<protein>
    <recommendedName>
        <fullName evidence="3">tetrahydrofolate synthase</fullName>
        <ecNumber evidence="3">6.3.2.17</ecNumber>
    </recommendedName>
</protein>
<evidence type="ECO:0000256" key="1">
    <source>
        <dbReference type="ARBA" id="ARBA00001946"/>
    </source>
</evidence>
<dbReference type="SUPFAM" id="SSF53623">
    <property type="entry name" value="MurD-like peptide ligases, catalytic domain"/>
    <property type="match status" value="1"/>
</dbReference>
<feature type="domain" description="Mur ligase central" evidence="11">
    <location>
        <begin position="7"/>
        <end position="223"/>
    </location>
</feature>
<evidence type="ECO:0000259" key="10">
    <source>
        <dbReference type="Pfam" id="PF02875"/>
    </source>
</evidence>
<evidence type="ECO:0000256" key="9">
    <source>
        <dbReference type="ARBA" id="ARBA00047493"/>
    </source>
</evidence>
<dbReference type="PIRSF" id="PIRSF001563">
    <property type="entry name" value="Folylpolyglu_synth"/>
    <property type="match status" value="1"/>
</dbReference>
<proteinExistence type="inferred from homology"/>
<dbReference type="FunFam" id="3.40.1190.10:FF:000011">
    <property type="entry name" value="Folylpolyglutamate synthase/dihydrofolate synthase"/>
    <property type="match status" value="1"/>
</dbReference>
<dbReference type="GO" id="GO:0008841">
    <property type="term" value="F:dihydrofolate synthase activity"/>
    <property type="evidence" value="ECO:0007669"/>
    <property type="project" value="TreeGrafter"/>
</dbReference>
<evidence type="ECO:0000313" key="12">
    <source>
        <dbReference type="EMBL" id="SUZ93645.1"/>
    </source>
</evidence>
<keyword evidence="5" id="KW-0479">Metal-binding</keyword>
<keyword evidence="4" id="KW-0436">Ligase</keyword>
<dbReference type="NCBIfam" id="TIGR01499">
    <property type="entry name" value="folC"/>
    <property type="match status" value="1"/>
</dbReference>
<gene>
    <name evidence="12" type="ORF">METZ01_LOCUS46499</name>
</gene>
<dbReference type="Pfam" id="PF08245">
    <property type="entry name" value="Mur_ligase_M"/>
    <property type="match status" value="1"/>
</dbReference>
<dbReference type="SUPFAM" id="SSF53244">
    <property type="entry name" value="MurD-like peptide ligases, peptide-binding domain"/>
    <property type="match status" value="1"/>
</dbReference>
<dbReference type="GO" id="GO:0004326">
    <property type="term" value="F:tetrahydrofolylpolyglutamate synthase activity"/>
    <property type="evidence" value="ECO:0007669"/>
    <property type="project" value="UniProtKB-EC"/>
</dbReference>
<feature type="non-terminal residue" evidence="12">
    <location>
        <position position="1"/>
    </location>
</feature>
<evidence type="ECO:0000256" key="3">
    <source>
        <dbReference type="ARBA" id="ARBA00013025"/>
    </source>
</evidence>
<comment type="cofactor">
    <cofactor evidence="1">
        <name>Mg(2+)</name>
        <dbReference type="ChEBI" id="CHEBI:18420"/>
    </cofactor>
</comment>
<dbReference type="InterPro" id="IPR036565">
    <property type="entry name" value="Mur-like_cat_sf"/>
</dbReference>
<dbReference type="InterPro" id="IPR013221">
    <property type="entry name" value="Mur_ligase_cen"/>
</dbReference>
<dbReference type="Gene3D" id="3.40.1190.10">
    <property type="entry name" value="Mur-like, catalytic domain"/>
    <property type="match status" value="1"/>
</dbReference>
<keyword evidence="8" id="KW-0460">Magnesium</keyword>
<keyword evidence="7" id="KW-0067">ATP-binding</keyword>
<dbReference type="InterPro" id="IPR004101">
    <property type="entry name" value="Mur_ligase_C"/>
</dbReference>
<dbReference type="GO" id="GO:0005737">
    <property type="term" value="C:cytoplasm"/>
    <property type="evidence" value="ECO:0007669"/>
    <property type="project" value="TreeGrafter"/>
</dbReference>
<evidence type="ECO:0000259" key="11">
    <source>
        <dbReference type="Pfam" id="PF08245"/>
    </source>
</evidence>
<dbReference type="InterPro" id="IPR036615">
    <property type="entry name" value="Mur_ligase_C_dom_sf"/>
</dbReference>
<keyword evidence="6" id="KW-0547">Nucleotide-binding</keyword>
<dbReference type="EMBL" id="UINC01002164">
    <property type="protein sequence ID" value="SUZ93645.1"/>
    <property type="molecule type" value="Genomic_DNA"/>
</dbReference>
<evidence type="ECO:0000256" key="8">
    <source>
        <dbReference type="ARBA" id="ARBA00022842"/>
    </source>
</evidence>
<sequence>GLPVIHIAGTNGKGSTAAMAASILRATGRKVGLYTSPHLVRFNERIRIGGIPIPDEWIVSFLKKYRVEIDTLGSTFFETTTAIMFSYFADEAVDIAVVEVGMGGRLDSSNVSESVVSVLTPIDFDHMEFLGGDLPSIAKEKCGILKRDVPVVTAPQRKQVMSVIKSSSKEKGCPLFLISEVCPVTAAVQKTDGSRFAIGETSIDLPLFGKHQVINAQTAIAACSLFDPKIGDDVVKTGLTKVVWPGRLQKLSGNPLAYYDVGHNPHGISAAVRSLREIFPKANFGAVCGFKKNKDLDSITTVLKQYFNQIITVQPSHAEFHSAETVASFLKKVGIPAEACQSVTEGLKRCKAGNESVDLWLIFGTHFIAEDVFSFFHFPFDKGEI</sequence>
<dbReference type="Pfam" id="PF02875">
    <property type="entry name" value="Mur_ligase_C"/>
    <property type="match status" value="1"/>
</dbReference>
<reference evidence="12" key="1">
    <citation type="submission" date="2018-05" db="EMBL/GenBank/DDBJ databases">
        <authorList>
            <person name="Lanie J.A."/>
            <person name="Ng W.-L."/>
            <person name="Kazmierczak K.M."/>
            <person name="Andrzejewski T.M."/>
            <person name="Davidsen T.M."/>
            <person name="Wayne K.J."/>
            <person name="Tettelin H."/>
            <person name="Glass J.I."/>
            <person name="Rusch D."/>
            <person name="Podicherti R."/>
            <person name="Tsui H.-C.T."/>
            <person name="Winkler M.E."/>
        </authorList>
    </citation>
    <scope>NUCLEOTIDE SEQUENCE</scope>
</reference>
<evidence type="ECO:0000256" key="2">
    <source>
        <dbReference type="ARBA" id="ARBA00008276"/>
    </source>
</evidence>
<dbReference type="InterPro" id="IPR001645">
    <property type="entry name" value="Folylpolyglutamate_synth"/>
</dbReference>
<dbReference type="GO" id="GO:0046872">
    <property type="term" value="F:metal ion binding"/>
    <property type="evidence" value="ECO:0007669"/>
    <property type="project" value="UniProtKB-KW"/>
</dbReference>
<evidence type="ECO:0000256" key="5">
    <source>
        <dbReference type="ARBA" id="ARBA00022723"/>
    </source>
</evidence>
<comment type="catalytic activity">
    <reaction evidence="9">
        <text>(6S)-5,6,7,8-tetrahydrofolyl-(gamma-L-Glu)(n) + L-glutamate + ATP = (6S)-5,6,7,8-tetrahydrofolyl-(gamma-L-Glu)(n+1) + ADP + phosphate + H(+)</text>
        <dbReference type="Rhea" id="RHEA:10580"/>
        <dbReference type="Rhea" id="RHEA-COMP:14738"/>
        <dbReference type="Rhea" id="RHEA-COMP:14740"/>
        <dbReference type="ChEBI" id="CHEBI:15378"/>
        <dbReference type="ChEBI" id="CHEBI:29985"/>
        <dbReference type="ChEBI" id="CHEBI:30616"/>
        <dbReference type="ChEBI" id="CHEBI:43474"/>
        <dbReference type="ChEBI" id="CHEBI:141005"/>
        <dbReference type="ChEBI" id="CHEBI:456216"/>
        <dbReference type="EC" id="6.3.2.17"/>
    </reaction>
</comment>
<dbReference type="AlphaFoldDB" id="A0A381RP40"/>
<comment type="similarity">
    <text evidence="2">Belongs to the folylpolyglutamate synthase family.</text>
</comment>